<reference evidence="2" key="1">
    <citation type="submission" date="2021-03" db="EMBL/GenBank/DDBJ databases">
        <authorList>
            <person name="Li Z."/>
            <person name="Yang C."/>
        </authorList>
    </citation>
    <scope>NUCLEOTIDE SEQUENCE</scope>
    <source>
        <strain evidence="2">Dzin_1.0</strain>
        <tissue evidence="2">Leaf</tissue>
    </source>
</reference>
<dbReference type="GO" id="GO:0015996">
    <property type="term" value="P:chlorophyll catabolic process"/>
    <property type="evidence" value="ECO:0007669"/>
    <property type="project" value="TreeGrafter"/>
</dbReference>
<evidence type="ECO:0000313" key="2">
    <source>
        <dbReference type="EMBL" id="KAJ0978361.1"/>
    </source>
</evidence>
<dbReference type="GO" id="GO:0010304">
    <property type="term" value="P:PSII associated light-harvesting complex II catabolic process"/>
    <property type="evidence" value="ECO:0007669"/>
    <property type="project" value="TreeGrafter"/>
</dbReference>
<dbReference type="InterPro" id="IPR052625">
    <property type="entry name" value="Chl_b_Red"/>
</dbReference>
<accession>A0A9D5HJ46</accession>
<evidence type="ECO:0000256" key="1">
    <source>
        <dbReference type="SAM" id="Phobius"/>
    </source>
</evidence>
<dbReference type="PANTHER" id="PTHR24314:SF21">
    <property type="entry name" value="CHLOROPHYLL(IDE) B REDUCTASE NYC1, CHLOROPLASTIC-RELATED"/>
    <property type="match status" value="1"/>
</dbReference>
<keyword evidence="1" id="KW-0812">Transmembrane</keyword>
<organism evidence="2 3">
    <name type="scientific">Dioscorea zingiberensis</name>
    <dbReference type="NCBI Taxonomy" id="325984"/>
    <lineage>
        <taxon>Eukaryota</taxon>
        <taxon>Viridiplantae</taxon>
        <taxon>Streptophyta</taxon>
        <taxon>Embryophyta</taxon>
        <taxon>Tracheophyta</taxon>
        <taxon>Spermatophyta</taxon>
        <taxon>Magnoliopsida</taxon>
        <taxon>Liliopsida</taxon>
        <taxon>Dioscoreales</taxon>
        <taxon>Dioscoreaceae</taxon>
        <taxon>Dioscorea</taxon>
    </lineage>
</organism>
<reference evidence="2" key="2">
    <citation type="journal article" date="2022" name="Hortic Res">
        <title>The genome of Dioscorea zingiberensis sheds light on the biosynthesis, origin and evolution of the medicinally important diosgenin saponins.</title>
        <authorList>
            <person name="Li Y."/>
            <person name="Tan C."/>
            <person name="Li Z."/>
            <person name="Guo J."/>
            <person name="Li S."/>
            <person name="Chen X."/>
            <person name="Wang C."/>
            <person name="Dai X."/>
            <person name="Yang H."/>
            <person name="Song W."/>
            <person name="Hou L."/>
            <person name="Xu J."/>
            <person name="Tong Z."/>
            <person name="Xu A."/>
            <person name="Yuan X."/>
            <person name="Wang W."/>
            <person name="Yang Q."/>
            <person name="Chen L."/>
            <person name="Sun Z."/>
            <person name="Wang K."/>
            <person name="Pan B."/>
            <person name="Chen J."/>
            <person name="Bao Y."/>
            <person name="Liu F."/>
            <person name="Qi X."/>
            <person name="Gang D.R."/>
            <person name="Wen J."/>
            <person name="Li J."/>
        </authorList>
    </citation>
    <scope>NUCLEOTIDE SEQUENCE</scope>
    <source>
        <strain evidence="2">Dzin_1.0</strain>
    </source>
</reference>
<dbReference type="EMBL" id="JAGGNH010000003">
    <property type="protein sequence ID" value="KAJ0978361.1"/>
    <property type="molecule type" value="Genomic_DNA"/>
</dbReference>
<evidence type="ECO:0000313" key="3">
    <source>
        <dbReference type="Proteomes" id="UP001085076"/>
    </source>
</evidence>
<keyword evidence="1" id="KW-0472">Membrane</keyword>
<dbReference type="Proteomes" id="UP001085076">
    <property type="component" value="Miscellaneous, Linkage group lg03"/>
</dbReference>
<dbReference type="AlphaFoldDB" id="A0A9D5HJ46"/>
<dbReference type="OrthoDB" id="1937886at2759"/>
<keyword evidence="1" id="KW-1133">Transmembrane helix</keyword>
<sequence>MRRGVSSYRWWRYRQPLSPMRCRSFKFEEEETRRVLLKLKGPLYFCKSLIRKVSRMPSQLDRHYRKVIEKLSSGDSQINTLIWNSWLGGIIIETMIGANIVLEKHCNIDPHNVVITRSTRGLGKALVCKFLLGWLLLLTVLGQYVQMWKNSMKTLRTEYLWSGRKAKQDSHMLR</sequence>
<dbReference type="GO" id="GO:0034256">
    <property type="term" value="F:chlorophyll(ide) b reductase activity"/>
    <property type="evidence" value="ECO:0007669"/>
    <property type="project" value="TreeGrafter"/>
</dbReference>
<proteinExistence type="predicted"/>
<name>A0A9D5HJ46_9LILI</name>
<protein>
    <submittedName>
        <fullName evidence="2">Uncharacterized protein</fullName>
    </submittedName>
</protein>
<dbReference type="PANTHER" id="PTHR24314">
    <property type="entry name" value="NON-SPECIFIC LIPID TRANSFER PROTEIN-RELATED"/>
    <property type="match status" value="1"/>
</dbReference>
<gene>
    <name evidence="2" type="ORF">J5N97_013835</name>
</gene>
<feature type="transmembrane region" description="Helical" evidence="1">
    <location>
        <begin position="126"/>
        <end position="145"/>
    </location>
</feature>
<comment type="caution">
    <text evidence="2">The sequence shown here is derived from an EMBL/GenBank/DDBJ whole genome shotgun (WGS) entry which is preliminary data.</text>
</comment>
<keyword evidence="3" id="KW-1185">Reference proteome</keyword>